<accession>A0A0F9N057</accession>
<evidence type="ECO:0000259" key="2">
    <source>
        <dbReference type="Pfam" id="PF14550"/>
    </source>
</evidence>
<evidence type="ECO:0000256" key="1">
    <source>
        <dbReference type="SAM" id="MobiDB-lite"/>
    </source>
</evidence>
<proteinExistence type="predicted"/>
<dbReference type="AlphaFoldDB" id="A0A0F9N057"/>
<sequence>MNKLDLFRLTYDPKKDKGVYGLSLVADPAMEGMFVAFGKDDKPEPFKMEFSDIDKEQRIIMGVALVPHKPIYRNQDGYEFNVYLEKSDIKSVAHNFLKSQFNNNSTIEHSKKIDGVSVVESWIVEDEANDKSNLYGLKASKGSWVTSMKIDNEEVWNEYVKTGKVLGFSIDGLFTLQKINFNKTSMADKTLAQEIKEGFAELKSLFSGKEVTPEPVKMASAKLDDGTEVQFDGESIAVDTALFTTDAEGNQVAVKDGEHKLEDGSFAVTVEGIVTELKPKEEAPAEETEMSDEDAELKELKEMLDVLRSEFATAKEGFETSLSEKDTKITELETQLSKTPATKPKKHTPAKANFSSDKPMTLAEAIRFKKQ</sequence>
<dbReference type="InterPro" id="IPR027924">
    <property type="entry name" value="XkdF"/>
</dbReference>
<gene>
    <name evidence="3" type="ORF">LCGC14_1395700</name>
</gene>
<name>A0A0F9N057_9ZZZZ</name>
<dbReference type="EMBL" id="LAZR01009065">
    <property type="protein sequence ID" value="KKM74897.1"/>
    <property type="molecule type" value="Genomic_DNA"/>
</dbReference>
<dbReference type="Pfam" id="PF14550">
    <property type="entry name" value="Peptidase_S78_2"/>
    <property type="match status" value="1"/>
</dbReference>
<protein>
    <recommendedName>
        <fullName evidence="2">Phage-like element PBSX protein XkdF domain-containing protein</fullName>
    </recommendedName>
</protein>
<reference evidence="3" key="1">
    <citation type="journal article" date="2015" name="Nature">
        <title>Complex archaea that bridge the gap between prokaryotes and eukaryotes.</title>
        <authorList>
            <person name="Spang A."/>
            <person name="Saw J.H."/>
            <person name="Jorgensen S.L."/>
            <person name="Zaremba-Niedzwiedzka K."/>
            <person name="Martijn J."/>
            <person name="Lind A.E."/>
            <person name="van Eijk R."/>
            <person name="Schleper C."/>
            <person name="Guy L."/>
            <person name="Ettema T.J."/>
        </authorList>
    </citation>
    <scope>NUCLEOTIDE SEQUENCE</scope>
</reference>
<feature type="region of interest" description="Disordered" evidence="1">
    <location>
        <begin position="316"/>
        <end position="359"/>
    </location>
</feature>
<feature type="compositionally biased region" description="Basic and acidic residues" evidence="1">
    <location>
        <begin position="316"/>
        <end position="331"/>
    </location>
</feature>
<feature type="domain" description="Phage-like element PBSX protein XkdF" evidence="2">
    <location>
        <begin position="52"/>
        <end position="173"/>
    </location>
</feature>
<evidence type="ECO:0000313" key="3">
    <source>
        <dbReference type="EMBL" id="KKM74897.1"/>
    </source>
</evidence>
<organism evidence="3">
    <name type="scientific">marine sediment metagenome</name>
    <dbReference type="NCBI Taxonomy" id="412755"/>
    <lineage>
        <taxon>unclassified sequences</taxon>
        <taxon>metagenomes</taxon>
        <taxon>ecological metagenomes</taxon>
    </lineage>
</organism>
<comment type="caution">
    <text evidence="3">The sequence shown here is derived from an EMBL/GenBank/DDBJ whole genome shotgun (WGS) entry which is preliminary data.</text>
</comment>